<sequence length="62" mass="7417">MQKMIRQNRTDSFKNLRFLKKKEFDSIVNVKTNYKRLGFKSNANDLQSLNGIYKIKGRTFRS</sequence>
<gene>
    <name evidence="1" type="ORF">A0128_18535</name>
</gene>
<dbReference type="Proteomes" id="UP000094197">
    <property type="component" value="Chromosome 1"/>
</dbReference>
<proteinExistence type="predicted"/>
<accession>A0A1D7V1F8</accession>
<reference evidence="1 2" key="1">
    <citation type="submission" date="2016-04" db="EMBL/GenBank/DDBJ databases">
        <title>Complete genome seqeunce of Leptospira alstonii serovar Room22.</title>
        <authorList>
            <person name="Nally J.E."/>
            <person name="Bayles D.O."/>
            <person name="Hurley D."/>
            <person name="Fanning S."/>
            <person name="McMahon B.J."/>
            <person name="Arent Z."/>
        </authorList>
    </citation>
    <scope>NUCLEOTIDE SEQUENCE [LARGE SCALE GENOMIC DNA]</scope>
    <source>
        <strain evidence="1 2">GWTS #1</strain>
    </source>
</reference>
<dbReference type="AlphaFoldDB" id="A0A1D7V1F8"/>
<keyword evidence="2" id="KW-1185">Reference proteome</keyword>
<dbReference type="EMBL" id="CP015217">
    <property type="protein sequence ID" value="AOP35661.1"/>
    <property type="molecule type" value="Genomic_DNA"/>
</dbReference>
<dbReference type="KEGG" id="laj:A0128_18535"/>
<name>A0A1D7V1F8_9LEPT</name>
<protein>
    <submittedName>
        <fullName evidence="1">Uncharacterized protein</fullName>
    </submittedName>
</protein>
<evidence type="ECO:0000313" key="2">
    <source>
        <dbReference type="Proteomes" id="UP000094197"/>
    </source>
</evidence>
<evidence type="ECO:0000313" key="1">
    <source>
        <dbReference type="EMBL" id="AOP35661.1"/>
    </source>
</evidence>
<organism evidence="1 2">
    <name type="scientific">Leptospira tipperaryensis</name>
    <dbReference type="NCBI Taxonomy" id="2564040"/>
    <lineage>
        <taxon>Bacteria</taxon>
        <taxon>Pseudomonadati</taxon>
        <taxon>Spirochaetota</taxon>
        <taxon>Spirochaetia</taxon>
        <taxon>Leptospirales</taxon>
        <taxon>Leptospiraceae</taxon>
        <taxon>Leptospira</taxon>
    </lineage>
</organism>